<gene>
    <name evidence="2" type="ORF">SARC_12330</name>
</gene>
<reference evidence="2 3" key="1">
    <citation type="submission" date="2011-02" db="EMBL/GenBank/DDBJ databases">
        <title>The Genome Sequence of Sphaeroforma arctica JP610.</title>
        <authorList>
            <consortium name="The Broad Institute Genome Sequencing Platform"/>
            <person name="Russ C."/>
            <person name="Cuomo C."/>
            <person name="Young S.K."/>
            <person name="Zeng Q."/>
            <person name="Gargeya S."/>
            <person name="Alvarado L."/>
            <person name="Berlin A."/>
            <person name="Chapman S.B."/>
            <person name="Chen Z."/>
            <person name="Freedman E."/>
            <person name="Gellesch M."/>
            <person name="Goldberg J."/>
            <person name="Griggs A."/>
            <person name="Gujja S."/>
            <person name="Heilman E."/>
            <person name="Heiman D."/>
            <person name="Howarth C."/>
            <person name="Mehta T."/>
            <person name="Neiman D."/>
            <person name="Pearson M."/>
            <person name="Roberts A."/>
            <person name="Saif S."/>
            <person name="Shea T."/>
            <person name="Shenoy N."/>
            <person name="Sisk P."/>
            <person name="Stolte C."/>
            <person name="Sykes S."/>
            <person name="White J."/>
            <person name="Yandava C."/>
            <person name="Burger G."/>
            <person name="Gray M.W."/>
            <person name="Holland P.W.H."/>
            <person name="King N."/>
            <person name="Lang F.B.F."/>
            <person name="Roger A.J."/>
            <person name="Ruiz-Trillo I."/>
            <person name="Haas B."/>
            <person name="Nusbaum C."/>
            <person name="Birren B."/>
        </authorList>
    </citation>
    <scope>NUCLEOTIDE SEQUENCE [LARGE SCALE GENOMIC DNA]</scope>
    <source>
        <strain evidence="2 3">JP610</strain>
    </source>
</reference>
<evidence type="ECO:0000313" key="2">
    <source>
        <dbReference type="EMBL" id="KNC75136.1"/>
    </source>
</evidence>
<proteinExistence type="predicted"/>
<organism evidence="2 3">
    <name type="scientific">Sphaeroforma arctica JP610</name>
    <dbReference type="NCBI Taxonomy" id="667725"/>
    <lineage>
        <taxon>Eukaryota</taxon>
        <taxon>Ichthyosporea</taxon>
        <taxon>Ichthyophonida</taxon>
        <taxon>Sphaeroforma</taxon>
    </lineage>
</organism>
<dbReference type="Proteomes" id="UP000054560">
    <property type="component" value="Unassembled WGS sequence"/>
</dbReference>
<keyword evidence="3" id="KW-1185">Reference proteome</keyword>
<accession>A0A0L0FFA4</accession>
<dbReference type="AlphaFoldDB" id="A0A0L0FFA4"/>
<feature type="domain" description="DNA-dependent protein kinase catalytic subunit CC1/2" evidence="1">
    <location>
        <begin position="3"/>
        <end position="188"/>
    </location>
</feature>
<evidence type="ECO:0000259" key="1">
    <source>
        <dbReference type="Pfam" id="PF20502"/>
    </source>
</evidence>
<name>A0A0L0FFA4_9EUKA</name>
<dbReference type="Pfam" id="PF20502">
    <property type="entry name" value="DNAPKcs_CC1-2"/>
    <property type="match status" value="1"/>
</dbReference>
<evidence type="ECO:0000313" key="3">
    <source>
        <dbReference type="Proteomes" id="UP000054560"/>
    </source>
</evidence>
<sequence length="196" mass="21896">MIRIITHYAQMLSLPNAKRRAPEQWVPSVEQTRSDEDVSPLKQGVDLKWFVYEMLNLVGCLEDDARHACMHLTSALCPHILGTNAPALGSKYLDQKAPVTGAREALRVFLRERCSANGGNEWLVAVFERGLRALDSSIDVEVDHSLSLSNALLAALDCYHWVLSLDAMDPEALLETDFGSQLVPWLNKYFDSVGKQ</sequence>
<dbReference type="RefSeq" id="XP_014149038.1">
    <property type="nucleotide sequence ID" value="XM_014293563.1"/>
</dbReference>
<dbReference type="InterPro" id="IPR046803">
    <property type="entry name" value="DNAPKcs_CC1-2"/>
</dbReference>
<dbReference type="EMBL" id="KQ243824">
    <property type="protein sequence ID" value="KNC75136.1"/>
    <property type="molecule type" value="Genomic_DNA"/>
</dbReference>
<feature type="non-terminal residue" evidence="2">
    <location>
        <position position="196"/>
    </location>
</feature>
<protein>
    <recommendedName>
        <fullName evidence="1">DNA-dependent protein kinase catalytic subunit CC1/2 domain-containing protein</fullName>
    </recommendedName>
</protein>
<dbReference type="GeneID" id="25912834"/>